<evidence type="ECO:0000259" key="2">
    <source>
        <dbReference type="Pfam" id="PF02470"/>
    </source>
</evidence>
<evidence type="ECO:0000313" key="5">
    <source>
        <dbReference type="Proteomes" id="UP000467148"/>
    </source>
</evidence>
<proteinExistence type="predicted"/>
<sequence length="421" mass="44567">MSRNPLEQSARLIVIAIRWLARHRLTMSVVGLVLTLLTATTFILADSLGINPARSAYAVRVMLPESGGLLPNQDVTLRGVPIGRVESVKLTDTGVVATAAIDSDVPVPLDSSVRVSALSAAGEQYLEFRPLSDHGPNLTNGSVIGQNQTSIPVSLPRLLANGDGVLAQLDPNKLAAISDELRVGHQGPQKLAALLDGGAFLISTLNSVLPQTVSVLRTSRTVLTTLADVSPGLRATSQQLQGILHGVNAMDGGFRTLVDRGSAPLTALDAIIADNSETMVQLLGKLTTTAQLLNDRVPAIHHMLNAPRSSAFDALGSIMHDGAVWAIADIYPRYSCDYNLPRRPVSVPDYFEPYIYTYCTNPDPSILVRGARNAPRPPGDDTAGPPPGSNPLATATPTPIYPNTIPMPYGGPPPGYRTPVS</sequence>
<feature type="region of interest" description="Disordered" evidence="1">
    <location>
        <begin position="368"/>
        <end position="421"/>
    </location>
</feature>
<evidence type="ECO:0000313" key="4">
    <source>
        <dbReference type="EMBL" id="BBY65725.1"/>
    </source>
</evidence>
<dbReference type="InterPro" id="IPR052336">
    <property type="entry name" value="MlaD_Phospholipid_Transporter"/>
</dbReference>
<gene>
    <name evidence="4" type="ORF">MHEL_39680</name>
</gene>
<evidence type="ECO:0000256" key="1">
    <source>
        <dbReference type="SAM" id="MobiDB-lite"/>
    </source>
</evidence>
<organism evidence="4 5">
    <name type="scientific">Mycolicibacterium helvum</name>
    <dbReference type="NCBI Taxonomy" id="1534349"/>
    <lineage>
        <taxon>Bacteria</taxon>
        <taxon>Bacillati</taxon>
        <taxon>Actinomycetota</taxon>
        <taxon>Actinomycetes</taxon>
        <taxon>Mycobacteriales</taxon>
        <taxon>Mycobacteriaceae</taxon>
        <taxon>Mycolicibacterium</taxon>
    </lineage>
</organism>
<reference evidence="4 5" key="1">
    <citation type="journal article" date="2019" name="Emerg. Microbes Infect.">
        <title>Comprehensive subspecies identification of 175 nontuberculous mycobacteria species based on 7547 genomic profiles.</title>
        <authorList>
            <person name="Matsumoto Y."/>
            <person name="Kinjo T."/>
            <person name="Motooka D."/>
            <person name="Nabeya D."/>
            <person name="Jung N."/>
            <person name="Uechi K."/>
            <person name="Horii T."/>
            <person name="Iida T."/>
            <person name="Fujita J."/>
            <person name="Nakamura S."/>
        </authorList>
    </citation>
    <scope>NUCLEOTIDE SEQUENCE [LARGE SCALE GENOMIC DNA]</scope>
    <source>
        <strain evidence="4 5">JCM 30396</strain>
    </source>
</reference>
<dbReference type="GO" id="GO:0005576">
    <property type="term" value="C:extracellular region"/>
    <property type="evidence" value="ECO:0007669"/>
    <property type="project" value="TreeGrafter"/>
</dbReference>
<dbReference type="Proteomes" id="UP000467148">
    <property type="component" value="Chromosome"/>
</dbReference>
<name>A0A7I7TBK0_9MYCO</name>
<dbReference type="PANTHER" id="PTHR33371:SF16">
    <property type="entry name" value="MCE-FAMILY PROTEIN MCE3F"/>
    <property type="match status" value="1"/>
</dbReference>
<accession>A0A7I7TBK0</accession>
<dbReference type="InterPro" id="IPR003399">
    <property type="entry name" value="Mce/MlaD"/>
</dbReference>
<dbReference type="KEGG" id="mhev:MHEL_39680"/>
<dbReference type="EMBL" id="AP022596">
    <property type="protein sequence ID" value="BBY65725.1"/>
    <property type="molecule type" value="Genomic_DNA"/>
</dbReference>
<feature type="domain" description="Mammalian cell entry C-terminal" evidence="3">
    <location>
        <begin position="137"/>
        <end position="306"/>
    </location>
</feature>
<dbReference type="PANTHER" id="PTHR33371">
    <property type="entry name" value="INTERMEMBRANE PHOSPHOLIPID TRANSPORT SYSTEM BINDING PROTEIN MLAD-RELATED"/>
    <property type="match status" value="1"/>
</dbReference>
<dbReference type="Pfam" id="PF11887">
    <property type="entry name" value="Mce4_CUP1"/>
    <property type="match status" value="1"/>
</dbReference>
<protein>
    <submittedName>
        <fullName evidence="4">Putative Mce family protein</fullName>
    </submittedName>
</protein>
<feature type="domain" description="Mce/MlaD" evidence="2">
    <location>
        <begin position="56"/>
        <end position="130"/>
    </location>
</feature>
<dbReference type="AlphaFoldDB" id="A0A7I7TBK0"/>
<dbReference type="InterPro" id="IPR024516">
    <property type="entry name" value="Mce_C"/>
</dbReference>
<dbReference type="Pfam" id="PF02470">
    <property type="entry name" value="MlaD"/>
    <property type="match status" value="1"/>
</dbReference>
<feature type="compositionally biased region" description="Pro residues" evidence="1">
    <location>
        <begin position="409"/>
        <end position="421"/>
    </location>
</feature>
<evidence type="ECO:0000259" key="3">
    <source>
        <dbReference type="Pfam" id="PF11887"/>
    </source>
</evidence>
<keyword evidence="5" id="KW-1185">Reference proteome</keyword>